<dbReference type="AlphaFoldDB" id="A0A0M0KW44"/>
<keyword evidence="2" id="KW-1185">Reference proteome</keyword>
<name>A0A0M0KW44_9BACI</name>
<dbReference type="EMBL" id="LILC01000023">
    <property type="protein sequence ID" value="KOO43040.1"/>
    <property type="molecule type" value="Genomic_DNA"/>
</dbReference>
<accession>A0A0M0KW44</accession>
<proteinExistence type="predicted"/>
<gene>
    <name evidence="1" type="ORF">AMD01_18130</name>
</gene>
<comment type="caution">
    <text evidence="1">The sequence shown here is derived from an EMBL/GenBank/DDBJ whole genome shotgun (WGS) entry which is preliminary data.</text>
</comment>
<sequence>MKKKSAQYKVDGNRKVERIDKGTVTKDVDKSDYGAYLKKYRRSSKDMYDQRAHHIVFKREMEKPKIN</sequence>
<dbReference type="PATRIC" id="fig|284581.3.peg.3139"/>
<organism evidence="1 2">
    <name type="scientific">Priestia koreensis</name>
    <dbReference type="NCBI Taxonomy" id="284581"/>
    <lineage>
        <taxon>Bacteria</taxon>
        <taxon>Bacillati</taxon>
        <taxon>Bacillota</taxon>
        <taxon>Bacilli</taxon>
        <taxon>Bacillales</taxon>
        <taxon>Bacillaceae</taxon>
        <taxon>Priestia</taxon>
    </lineage>
</organism>
<protein>
    <submittedName>
        <fullName evidence="1">Uncharacterized protein</fullName>
    </submittedName>
</protein>
<evidence type="ECO:0000313" key="1">
    <source>
        <dbReference type="EMBL" id="KOO43040.1"/>
    </source>
</evidence>
<reference evidence="2" key="1">
    <citation type="submission" date="2015-08" db="EMBL/GenBank/DDBJ databases">
        <title>Fjat-14210 dsm16467.</title>
        <authorList>
            <person name="Liu B."/>
            <person name="Wang J."/>
            <person name="Zhu Y."/>
            <person name="Liu G."/>
            <person name="Chen Q."/>
            <person name="Chen Z."/>
            <person name="Lan J."/>
            <person name="Che J."/>
            <person name="Ge C."/>
            <person name="Shi H."/>
            <person name="Pan Z."/>
            <person name="Liu X."/>
        </authorList>
    </citation>
    <scope>NUCLEOTIDE SEQUENCE [LARGE SCALE GENOMIC DNA]</scope>
    <source>
        <strain evidence="2">DSM 16467</strain>
    </source>
</reference>
<evidence type="ECO:0000313" key="2">
    <source>
        <dbReference type="Proteomes" id="UP000037558"/>
    </source>
</evidence>
<dbReference type="Proteomes" id="UP000037558">
    <property type="component" value="Unassembled WGS sequence"/>
</dbReference>
<dbReference type="RefSeq" id="WP_053402849.1">
    <property type="nucleotide sequence ID" value="NZ_LILC01000023.1"/>
</dbReference>